<dbReference type="Proteomes" id="UP001151518">
    <property type="component" value="Unassembled WGS sequence"/>
</dbReference>
<keyword evidence="2" id="KW-0547">Nucleotide-binding</keyword>
<evidence type="ECO:0000313" key="12">
    <source>
        <dbReference type="EMBL" id="KAJ2680905.1"/>
    </source>
</evidence>
<feature type="domain" description="Helicase ATP-binding" evidence="9">
    <location>
        <begin position="49"/>
        <end position="250"/>
    </location>
</feature>
<dbReference type="GO" id="GO:0004386">
    <property type="term" value="F:helicase activity"/>
    <property type="evidence" value="ECO:0007669"/>
    <property type="project" value="UniProtKB-KW"/>
</dbReference>
<dbReference type="OrthoDB" id="416741at2759"/>
<evidence type="ECO:0000256" key="4">
    <source>
        <dbReference type="ARBA" id="ARBA00022806"/>
    </source>
</evidence>
<evidence type="ECO:0000259" key="10">
    <source>
        <dbReference type="PROSITE" id="PS51194"/>
    </source>
</evidence>
<comment type="caution">
    <text evidence="12">The sequence shown here is derived from an EMBL/GenBank/DDBJ whole genome shotgun (WGS) entry which is preliminary data.</text>
</comment>
<feature type="compositionally biased region" description="Polar residues" evidence="7">
    <location>
        <begin position="1539"/>
        <end position="1551"/>
    </location>
</feature>
<dbReference type="GO" id="GO:0031047">
    <property type="term" value="P:regulatory ncRNA-mediated gene silencing"/>
    <property type="evidence" value="ECO:0007669"/>
    <property type="project" value="UniProtKB-ARBA"/>
</dbReference>
<evidence type="ECO:0000313" key="13">
    <source>
        <dbReference type="Proteomes" id="UP001151518"/>
    </source>
</evidence>
<feature type="domain" description="RNase III" evidence="8">
    <location>
        <begin position="1697"/>
        <end position="1932"/>
    </location>
</feature>
<feature type="region of interest" description="Disordered" evidence="7">
    <location>
        <begin position="1215"/>
        <end position="1238"/>
    </location>
</feature>
<evidence type="ECO:0000256" key="3">
    <source>
        <dbReference type="ARBA" id="ARBA00022801"/>
    </source>
</evidence>
<dbReference type="GO" id="GO:0006396">
    <property type="term" value="P:RNA processing"/>
    <property type="evidence" value="ECO:0007669"/>
    <property type="project" value="InterPro"/>
</dbReference>
<dbReference type="SMART" id="SM00490">
    <property type="entry name" value="HELICc"/>
    <property type="match status" value="1"/>
</dbReference>
<dbReference type="Gene3D" id="3.40.50.300">
    <property type="entry name" value="P-loop containing nucleotide triphosphate hydrolases"/>
    <property type="match status" value="2"/>
</dbReference>
<evidence type="ECO:0000256" key="2">
    <source>
        <dbReference type="ARBA" id="ARBA00022741"/>
    </source>
</evidence>
<dbReference type="Gene3D" id="3.30.160.380">
    <property type="entry name" value="Dicer dimerisation domain"/>
    <property type="match status" value="1"/>
</dbReference>
<dbReference type="SUPFAM" id="SSF69065">
    <property type="entry name" value="RNase III domain-like"/>
    <property type="match status" value="2"/>
</dbReference>
<organism evidence="12 13">
    <name type="scientific">Coemansia spiralis</name>
    <dbReference type="NCBI Taxonomy" id="417178"/>
    <lineage>
        <taxon>Eukaryota</taxon>
        <taxon>Fungi</taxon>
        <taxon>Fungi incertae sedis</taxon>
        <taxon>Zoopagomycota</taxon>
        <taxon>Kickxellomycotina</taxon>
        <taxon>Kickxellomycetes</taxon>
        <taxon>Kickxellales</taxon>
        <taxon>Kickxellaceae</taxon>
        <taxon>Coemansia</taxon>
    </lineage>
</organism>
<feature type="compositionally biased region" description="Polar residues" evidence="7">
    <location>
        <begin position="1226"/>
        <end position="1236"/>
    </location>
</feature>
<feature type="region of interest" description="Disordered" evidence="7">
    <location>
        <begin position="1539"/>
        <end position="1562"/>
    </location>
</feature>
<dbReference type="CDD" id="cd18034">
    <property type="entry name" value="DEXHc_dicer"/>
    <property type="match status" value="1"/>
</dbReference>
<keyword evidence="3" id="KW-0378">Hydrolase</keyword>
<feature type="region of interest" description="Disordered" evidence="7">
    <location>
        <begin position="90"/>
        <end position="109"/>
    </location>
</feature>
<dbReference type="Pfam" id="PF00271">
    <property type="entry name" value="Helicase_C"/>
    <property type="match status" value="1"/>
</dbReference>
<dbReference type="Gene3D" id="1.10.1520.10">
    <property type="entry name" value="Ribonuclease III domain"/>
    <property type="match status" value="2"/>
</dbReference>
<feature type="domain" description="RNase III" evidence="8">
    <location>
        <begin position="1386"/>
        <end position="1590"/>
    </location>
</feature>
<dbReference type="InterPro" id="IPR038248">
    <property type="entry name" value="Dicer_dimer_sf"/>
</dbReference>
<keyword evidence="4" id="KW-0347">Helicase</keyword>
<gene>
    <name evidence="12" type="primary">dcl1</name>
    <name evidence="12" type="ORF">GGI25_000209</name>
</gene>
<dbReference type="GO" id="GO:0005524">
    <property type="term" value="F:ATP binding"/>
    <property type="evidence" value="ECO:0007669"/>
    <property type="project" value="UniProtKB-KW"/>
</dbReference>
<feature type="region of interest" description="Disordered" evidence="7">
    <location>
        <begin position="992"/>
        <end position="1022"/>
    </location>
</feature>
<accession>A0A9W8GF58</accession>
<evidence type="ECO:0000259" key="8">
    <source>
        <dbReference type="PROSITE" id="PS50142"/>
    </source>
</evidence>
<feature type="domain" description="Helicase C-terminal" evidence="10">
    <location>
        <begin position="489"/>
        <end position="660"/>
    </location>
</feature>
<dbReference type="PROSITE" id="PS51194">
    <property type="entry name" value="HELICASE_CTER"/>
    <property type="match status" value="1"/>
</dbReference>
<evidence type="ECO:0000256" key="1">
    <source>
        <dbReference type="ARBA" id="ARBA00022737"/>
    </source>
</evidence>
<dbReference type="Pfam" id="PF00636">
    <property type="entry name" value="Ribonuclease_3"/>
    <property type="match status" value="2"/>
</dbReference>
<evidence type="ECO:0000259" key="11">
    <source>
        <dbReference type="PROSITE" id="PS51327"/>
    </source>
</evidence>
<protein>
    <submittedName>
        <fullName evidence="12">Dicer-like protein 1</fullName>
    </submittedName>
</protein>
<reference evidence="12" key="1">
    <citation type="submission" date="2022-07" db="EMBL/GenBank/DDBJ databases">
        <title>Phylogenomic reconstructions and comparative analyses of Kickxellomycotina fungi.</title>
        <authorList>
            <person name="Reynolds N.K."/>
            <person name="Stajich J.E."/>
            <person name="Barry K."/>
            <person name="Grigoriev I.V."/>
            <person name="Crous P."/>
            <person name="Smith M.E."/>
        </authorList>
    </citation>
    <scope>NUCLEOTIDE SEQUENCE</scope>
    <source>
        <strain evidence="12">NRRL 3115</strain>
    </source>
</reference>
<feature type="compositionally biased region" description="Low complexity" evidence="7">
    <location>
        <begin position="15"/>
        <end position="35"/>
    </location>
</feature>
<dbReference type="SMART" id="SM00487">
    <property type="entry name" value="DEXDc"/>
    <property type="match status" value="1"/>
</dbReference>
<dbReference type="PANTHER" id="PTHR14950">
    <property type="entry name" value="DICER-RELATED"/>
    <property type="match status" value="1"/>
</dbReference>
<keyword evidence="5" id="KW-0067">ATP-binding</keyword>
<comment type="similarity">
    <text evidence="6">Belongs to the helicase family. Dicer subfamily.</text>
</comment>
<dbReference type="InterPro" id="IPR000999">
    <property type="entry name" value="RNase_III_dom"/>
</dbReference>
<feature type="region of interest" description="Disordered" evidence="7">
    <location>
        <begin position="359"/>
        <end position="381"/>
    </location>
</feature>
<evidence type="ECO:0000259" key="9">
    <source>
        <dbReference type="PROSITE" id="PS51192"/>
    </source>
</evidence>
<dbReference type="InterPro" id="IPR001650">
    <property type="entry name" value="Helicase_C-like"/>
</dbReference>
<dbReference type="InterPro" id="IPR014001">
    <property type="entry name" value="Helicase_ATP-bd"/>
</dbReference>
<dbReference type="EMBL" id="JANBTW010000002">
    <property type="protein sequence ID" value="KAJ2680905.1"/>
    <property type="molecule type" value="Genomic_DNA"/>
</dbReference>
<dbReference type="PANTHER" id="PTHR14950:SF37">
    <property type="entry name" value="ENDORIBONUCLEASE DICER"/>
    <property type="match status" value="1"/>
</dbReference>
<dbReference type="CDD" id="cd00593">
    <property type="entry name" value="RIBOc"/>
    <property type="match status" value="2"/>
</dbReference>
<feature type="compositionally biased region" description="Polar residues" evidence="7">
    <location>
        <begin position="1"/>
        <end position="10"/>
    </location>
</feature>
<dbReference type="SMART" id="SM00535">
    <property type="entry name" value="RIBOc"/>
    <property type="match status" value="2"/>
</dbReference>
<dbReference type="Pfam" id="PF03368">
    <property type="entry name" value="Dicer_dimer"/>
    <property type="match status" value="1"/>
</dbReference>
<feature type="region of interest" description="Disordered" evidence="7">
    <location>
        <begin position="825"/>
        <end position="845"/>
    </location>
</feature>
<dbReference type="GO" id="GO:0004525">
    <property type="term" value="F:ribonuclease III activity"/>
    <property type="evidence" value="ECO:0007669"/>
    <property type="project" value="InterPro"/>
</dbReference>
<evidence type="ECO:0000256" key="6">
    <source>
        <dbReference type="PROSITE-ProRule" id="PRU00657"/>
    </source>
</evidence>
<evidence type="ECO:0000256" key="7">
    <source>
        <dbReference type="SAM" id="MobiDB-lite"/>
    </source>
</evidence>
<dbReference type="InterPro" id="IPR036389">
    <property type="entry name" value="RNase_III_sf"/>
</dbReference>
<feature type="region of interest" description="Disordered" evidence="7">
    <location>
        <begin position="1"/>
        <end position="35"/>
    </location>
</feature>
<dbReference type="GO" id="GO:0003723">
    <property type="term" value="F:RNA binding"/>
    <property type="evidence" value="ECO:0007669"/>
    <property type="project" value="UniProtKB-UniRule"/>
</dbReference>
<dbReference type="InterPro" id="IPR005034">
    <property type="entry name" value="Dicer_dimerisation"/>
</dbReference>
<dbReference type="PROSITE" id="PS51327">
    <property type="entry name" value="DICER_DSRBF"/>
    <property type="match status" value="1"/>
</dbReference>
<evidence type="ECO:0000256" key="5">
    <source>
        <dbReference type="ARBA" id="ARBA00022840"/>
    </source>
</evidence>
<dbReference type="PROSITE" id="PS51192">
    <property type="entry name" value="HELICASE_ATP_BIND_1"/>
    <property type="match status" value="1"/>
</dbReference>
<keyword evidence="6" id="KW-0694">RNA-binding</keyword>
<dbReference type="InterPro" id="IPR011545">
    <property type="entry name" value="DEAD/DEAH_box_helicase_dom"/>
</dbReference>
<dbReference type="PROSITE" id="PS50142">
    <property type="entry name" value="RNASE_3_2"/>
    <property type="match status" value="2"/>
</dbReference>
<keyword evidence="1" id="KW-0677">Repeat</keyword>
<proteinExistence type="inferred from homology"/>
<name>A0A9W8GF58_9FUNG</name>
<feature type="compositionally biased region" description="Polar residues" evidence="7">
    <location>
        <begin position="831"/>
        <end position="845"/>
    </location>
</feature>
<dbReference type="SUPFAM" id="SSF52540">
    <property type="entry name" value="P-loop containing nucleoside triphosphate hydrolases"/>
    <property type="match status" value="1"/>
</dbReference>
<feature type="domain" description="Dicer dsRNA-binding fold" evidence="11">
    <location>
        <begin position="783"/>
        <end position="939"/>
    </location>
</feature>
<sequence>MASVEESNTADFAFDNGGSDSGSNSDGSTSNTLLSLPSSIHPREYQLSLLKQALNDNTIVILETGTGKTLVAVMLIQWFAQREASLAKTSKTISNSQQQQSANTGSSKPQFRKKVRVFLNNTVALVRQQARVIVENTDQQVQEFIGSMGVDEWDDEKWANKWNSATVFVMTHQALLNALRAGYVHITDIDLLVFDECHHARGHHPYVLIMREFYDHCPANERPRIFGMTASPLNARQNAEESVTHLQFALDSNICTVDLIAHADTALTRQTSVCYEYKLPPQFEDTPLTLAFSEKCGTSNAIRAGLKAASIILPLLGPFGVDQMWHYYILQWYRKTMLRPARPIWPKVTTIAAVTTTTAVSNDDSGDNGGNKGIGSDSDNAGLEIDLDTNADAMDIEPEDHATGIETENQPSAVANIQDDPLLDALHLKKAIAIDHDFGSTSFNQQMLISAGAPTILGEGEKILPIPHLHSEAVGREHWKDVHSRLSPQVNRLLGILHQWHDRPSELRGIIFASRRLTAVLLVYIISRIEEFSFIKADVLLGVSQKSGSGIDRPIRGGSMRTANSLTLADFANGNINLIFATQVAEEGVDIQPCNLVVRFDMPKTATSLIQSRGRARMAGSQFIVMVPEVDASQKEMMDKDGMVIEEPGPKLYGSTNEVLSEHALELGEVSDSGNVEKTPNALIPEHKASYTDYLKLVSLEECLREWCHAEAISAGDQAVDGVITTSRSHIQYGKLLHRLREPLVLDTNPSTDLEELWIEQKDRSGRIYTVVSTQARITYMSAIPIIHCYVQMLPQDDFCKLVPVFVFSTIVRFEKPASPALAETPVADGATSSDQPLAPSETGSINNIVSVETPEGAAGTQVAKKKKKKKAPKPVAVMLYRCIITFPANAAIRQVAGPLMPNKKLAKQACAYRAAKKLHQVGAIDDNLSPVIEATEDELLNEVSNHSGTDSSKKSKGTRASIAIYEMAVPPQLIPSSLPPPPSVIQEVKVDTSSSCEPAAASETEVPPNSKEIPKASNDDTDIEPAYYPRPWYIYRFFLQHPSSPDPSQLALVTAHLLPTDTVVPIYTAQYTKGLEKVDDTVSLIRLNYIRSQILDKEQVDMLASFSSKLMARIINTAMVWTTAHIGAIVAPMVSDGTAIDFQLAHGCFEDRSGVYKHCNNKFEQLVNHVVMDGLDNGKLKIIEEICDGIDIHSDLAHYHASINGVATEMAPSTNATDSERMDQTENPPIVSTTPPMMPCDNLQTIDPRIDGSIPKLAKKKDKKDVSLRTSTRTMAAWATIKRVGRLVPKTDISKGVPIFKVKEVVLTYNYLVVSPAHLVSNGHQFRNQSSEDMNNTNTPSQISSYPDAIYSSPFFCASEPIGIDDLNNFSLLPAFLLRFEHVLLANTVKQRLNLPAKTETIRHAITASSASMDVCYERLETLGDSVLKYITSVMLFVTYPNDHEGLLTSRRSAIISNSNLFVLAQERELAQYIITNVFSKKEFQIPGKGWQRMLAIPNKWICTRAFSTNADEMDIGSSNNDAGGNRSIQELDHTDSLNTNTGLLQSDTNSAKKRRPQTRQISTMRQLSDKTIADIIESLLGASMLDGGLEGALSCAHTLGIVRSNWTSWSKFNRVWRSKLESRKTKIKQLEQLCGKAVNLSIETKVDENLLEEMELDQEDVLCGQSLLTNEVLLSELASQHYQKQSVHIGNGSWASNIESVLGYTFKDRRLLLEALTHCSSIDLLSNSYQRLEYLGDTVLDYFVTRRYYDYKPELSPHRITLVKHIATSNNLFAVILVCHGLHKFIRHDSVVLAELLRGYEQRLIHARKTWAASQKGNSESGSGRDAAELQDNMNICNEDDDNNANNASSFRVSSSMDTAPTWAGKSEAHPAKCRKVGANSTTDYSIAKSHEDDDIYKDIPPECWNLVEPPKVLGDIFESLIGAMYVDSGMDHEIANGFYKRLLSPFLDRFVDSGKLSLHPVIQSLLICQGWGCNILTWDGKTNPDQMEFINKYICNVKIHGHIVITGMGESPRHAKYNASSAFLNLIGAIAPNALYGDLHVANSLSVSDSENKASGVGSALDKLLKPICTCLEQRRAEAAVAAVGKAEAEAEKEAAKAVTVEAAIKPAVLEEGELELMHIELVA</sequence>
<dbReference type="Pfam" id="PF00270">
    <property type="entry name" value="DEAD"/>
    <property type="match status" value="1"/>
</dbReference>
<dbReference type="InterPro" id="IPR027417">
    <property type="entry name" value="P-loop_NTPase"/>
</dbReference>